<evidence type="ECO:0000313" key="4">
    <source>
        <dbReference type="Proteomes" id="UP000000768"/>
    </source>
</evidence>
<proteinExistence type="predicted"/>
<dbReference type="AlphaFoldDB" id="A0A1B6Q5E5"/>
<gene>
    <name evidence="3" type="ORF">SORBI_3003G259000</name>
</gene>
<dbReference type="Gramene" id="KXG33133">
    <property type="protein sequence ID" value="KXG33133"/>
    <property type="gene ID" value="SORBI_3003G259000"/>
</dbReference>
<evidence type="ECO:0000256" key="2">
    <source>
        <dbReference type="SAM" id="Phobius"/>
    </source>
</evidence>
<dbReference type="Proteomes" id="UP000000768">
    <property type="component" value="Chromosome 3"/>
</dbReference>
<dbReference type="InParanoid" id="A0A1B6Q5E5"/>
<reference evidence="4" key="2">
    <citation type="journal article" date="2018" name="Plant J.">
        <title>The Sorghum bicolor reference genome: improved assembly, gene annotations, a transcriptome atlas, and signatures of genome organization.</title>
        <authorList>
            <person name="McCormick R.F."/>
            <person name="Truong S.K."/>
            <person name="Sreedasyam A."/>
            <person name="Jenkins J."/>
            <person name="Shu S."/>
            <person name="Sims D."/>
            <person name="Kennedy M."/>
            <person name="Amirebrahimi M."/>
            <person name="Weers B.D."/>
            <person name="McKinley B."/>
            <person name="Mattison A."/>
            <person name="Morishige D.T."/>
            <person name="Grimwood J."/>
            <person name="Schmutz J."/>
            <person name="Mullet J.E."/>
        </authorList>
    </citation>
    <scope>NUCLEOTIDE SEQUENCE [LARGE SCALE GENOMIC DNA]</scope>
    <source>
        <strain evidence="4">cv. BTx623</strain>
    </source>
</reference>
<keyword evidence="2" id="KW-0472">Membrane</keyword>
<sequence length="99" mass="11212">MIIYIFYQFKFSIIFAQYINIIFAQHMNRDRFHAGSLCRHVAAEDRLAVGHARPASRQRAHPPSRCWRPLVARPAAHPLGLSPLEAGRPAAPPMEATRP</sequence>
<feature type="region of interest" description="Disordered" evidence="1">
    <location>
        <begin position="79"/>
        <end position="99"/>
    </location>
</feature>
<feature type="transmembrane region" description="Helical" evidence="2">
    <location>
        <begin position="6"/>
        <end position="24"/>
    </location>
</feature>
<evidence type="ECO:0000313" key="3">
    <source>
        <dbReference type="EMBL" id="KXG33133.1"/>
    </source>
</evidence>
<reference evidence="3 4" key="1">
    <citation type="journal article" date="2009" name="Nature">
        <title>The Sorghum bicolor genome and the diversification of grasses.</title>
        <authorList>
            <person name="Paterson A.H."/>
            <person name="Bowers J.E."/>
            <person name="Bruggmann R."/>
            <person name="Dubchak I."/>
            <person name="Grimwood J."/>
            <person name="Gundlach H."/>
            <person name="Haberer G."/>
            <person name="Hellsten U."/>
            <person name="Mitros T."/>
            <person name="Poliakov A."/>
            <person name="Schmutz J."/>
            <person name="Spannagl M."/>
            <person name="Tang H."/>
            <person name="Wang X."/>
            <person name="Wicker T."/>
            <person name="Bharti A.K."/>
            <person name="Chapman J."/>
            <person name="Feltus F.A."/>
            <person name="Gowik U."/>
            <person name="Grigoriev I.V."/>
            <person name="Lyons E."/>
            <person name="Maher C.A."/>
            <person name="Martis M."/>
            <person name="Narechania A."/>
            <person name="Otillar R.P."/>
            <person name="Penning B.W."/>
            <person name="Salamov A.A."/>
            <person name="Wang Y."/>
            <person name="Zhang L."/>
            <person name="Carpita N.C."/>
            <person name="Freeling M."/>
            <person name="Gingle A.R."/>
            <person name="Hash C.T."/>
            <person name="Keller B."/>
            <person name="Klein P."/>
            <person name="Kresovich S."/>
            <person name="McCann M.C."/>
            <person name="Ming R."/>
            <person name="Peterson D.G."/>
            <person name="Mehboob-ur-Rahman"/>
            <person name="Ware D."/>
            <person name="Westhoff P."/>
            <person name="Mayer K.F."/>
            <person name="Messing J."/>
            <person name="Rokhsar D.S."/>
        </authorList>
    </citation>
    <scope>NUCLEOTIDE SEQUENCE [LARGE SCALE GENOMIC DNA]</scope>
    <source>
        <strain evidence="4">cv. BTx623</strain>
    </source>
</reference>
<dbReference type="EMBL" id="CM000762">
    <property type="protein sequence ID" value="KXG33133.1"/>
    <property type="molecule type" value="Genomic_DNA"/>
</dbReference>
<protein>
    <submittedName>
        <fullName evidence="3">Uncharacterized protein</fullName>
    </submittedName>
</protein>
<organism evidence="3 4">
    <name type="scientific">Sorghum bicolor</name>
    <name type="common">Sorghum</name>
    <name type="synonym">Sorghum vulgare</name>
    <dbReference type="NCBI Taxonomy" id="4558"/>
    <lineage>
        <taxon>Eukaryota</taxon>
        <taxon>Viridiplantae</taxon>
        <taxon>Streptophyta</taxon>
        <taxon>Embryophyta</taxon>
        <taxon>Tracheophyta</taxon>
        <taxon>Spermatophyta</taxon>
        <taxon>Magnoliopsida</taxon>
        <taxon>Liliopsida</taxon>
        <taxon>Poales</taxon>
        <taxon>Poaceae</taxon>
        <taxon>PACMAD clade</taxon>
        <taxon>Panicoideae</taxon>
        <taxon>Andropogonodae</taxon>
        <taxon>Andropogoneae</taxon>
        <taxon>Sorghinae</taxon>
        <taxon>Sorghum</taxon>
    </lineage>
</organism>
<evidence type="ECO:0000256" key="1">
    <source>
        <dbReference type="SAM" id="MobiDB-lite"/>
    </source>
</evidence>
<accession>A0A1B6Q5E5</accession>
<name>A0A1B6Q5E5_SORBI</name>
<keyword evidence="2" id="KW-0812">Transmembrane</keyword>
<keyword evidence="2" id="KW-1133">Transmembrane helix</keyword>
<keyword evidence="4" id="KW-1185">Reference proteome</keyword>